<keyword evidence="3" id="KW-1185">Reference proteome</keyword>
<feature type="region of interest" description="Disordered" evidence="1">
    <location>
        <begin position="1"/>
        <end position="23"/>
    </location>
</feature>
<evidence type="ECO:0000313" key="2">
    <source>
        <dbReference type="EMBL" id="MBA4608318.1"/>
    </source>
</evidence>
<dbReference type="AlphaFoldDB" id="A0A838XHS9"/>
<dbReference type="Proteomes" id="UP000550354">
    <property type="component" value="Unassembled WGS sequence"/>
</dbReference>
<feature type="compositionally biased region" description="Low complexity" evidence="1">
    <location>
        <begin position="10"/>
        <end position="23"/>
    </location>
</feature>
<organism evidence="2 3">
    <name type="scientific">Aeromicrobium phoceense</name>
    <dbReference type="NCBI Taxonomy" id="2754045"/>
    <lineage>
        <taxon>Bacteria</taxon>
        <taxon>Bacillati</taxon>
        <taxon>Actinomycetota</taxon>
        <taxon>Actinomycetes</taxon>
        <taxon>Propionibacteriales</taxon>
        <taxon>Nocardioidaceae</taxon>
        <taxon>Aeromicrobium</taxon>
    </lineage>
</organism>
<comment type="caution">
    <text evidence="2">The sequence shown here is derived from an EMBL/GenBank/DDBJ whole genome shotgun (WGS) entry which is preliminary data.</text>
</comment>
<dbReference type="RefSeq" id="WP_181755098.1">
    <property type="nucleotide sequence ID" value="NZ_JACEOG010000001.1"/>
</dbReference>
<accession>A0A838XHS9</accession>
<evidence type="ECO:0000313" key="3">
    <source>
        <dbReference type="Proteomes" id="UP000550354"/>
    </source>
</evidence>
<proteinExistence type="predicted"/>
<name>A0A838XHS9_9ACTN</name>
<dbReference type="EMBL" id="JACEOG010000001">
    <property type="protein sequence ID" value="MBA4608318.1"/>
    <property type="molecule type" value="Genomic_DNA"/>
</dbReference>
<reference evidence="2 3" key="1">
    <citation type="submission" date="2020-07" db="EMBL/GenBank/DDBJ databases">
        <title>Draft genome and description of Aeromicrobium phoceense strain Marseille-Q0843 isolated from healthy skin swab.</title>
        <authorList>
            <person name="Boxberger M."/>
            <person name="La Scola B."/>
        </authorList>
    </citation>
    <scope>NUCLEOTIDE SEQUENCE [LARGE SCALE GENOMIC DNA]</scope>
    <source>
        <strain evidence="2 3">Marseille-Q0843</strain>
    </source>
</reference>
<gene>
    <name evidence="2" type="ORF">H1W00_07495</name>
</gene>
<evidence type="ECO:0000256" key="1">
    <source>
        <dbReference type="SAM" id="MobiDB-lite"/>
    </source>
</evidence>
<sequence length="86" mass="9676">MTTTLTHLMPANTTAPTTVPNPGTVHAEATTGEEVTSMSLFEFKSQPRPRADLDRIVVLERMKQRRRAERHASAVYSQVWGIRANR</sequence>
<protein>
    <submittedName>
        <fullName evidence="2">Uncharacterized protein</fullName>
    </submittedName>
</protein>